<evidence type="ECO:0000259" key="4">
    <source>
        <dbReference type="Pfam" id="PF17147"/>
    </source>
</evidence>
<proteinExistence type="predicted"/>
<evidence type="ECO:0000313" key="7">
    <source>
        <dbReference type="Proteomes" id="UP000316080"/>
    </source>
</evidence>
<evidence type="ECO:0000256" key="2">
    <source>
        <dbReference type="ARBA" id="ARBA00023002"/>
    </source>
</evidence>
<dbReference type="PANTHER" id="PTHR32154:SF0">
    <property type="entry name" value="PYRUVATE-FLAVODOXIN OXIDOREDUCTASE-RELATED"/>
    <property type="match status" value="1"/>
</dbReference>
<dbReference type="GO" id="GO:0044272">
    <property type="term" value="P:sulfur compound biosynthetic process"/>
    <property type="evidence" value="ECO:0007669"/>
    <property type="project" value="UniProtKB-ARBA"/>
</dbReference>
<dbReference type="SUPFAM" id="SSF52518">
    <property type="entry name" value="Thiamin diphosphate-binding fold (THDP-binding)"/>
    <property type="match status" value="1"/>
</dbReference>
<evidence type="ECO:0000313" key="8">
    <source>
        <dbReference type="Proteomes" id="UP000317265"/>
    </source>
</evidence>
<dbReference type="Gene3D" id="3.40.50.920">
    <property type="match status" value="1"/>
</dbReference>
<feature type="domain" description="Pyruvate:ferredoxin oxidoreductase core" evidence="4">
    <location>
        <begin position="258"/>
        <end position="361"/>
    </location>
</feature>
<protein>
    <submittedName>
        <fullName evidence="5">Pyruvate ferredoxin oxidoreductase</fullName>
    </submittedName>
</protein>
<dbReference type="InterPro" id="IPR002880">
    <property type="entry name" value="Pyrv_Fd/Flavodoxin_OxRdtase_N"/>
</dbReference>
<dbReference type="FunFam" id="3.40.50.970:FF:000012">
    <property type="entry name" value="Pyruvate:ferredoxin (Flavodoxin) oxidoreductase"/>
    <property type="match status" value="1"/>
</dbReference>
<dbReference type="InterPro" id="IPR029061">
    <property type="entry name" value="THDP-binding"/>
</dbReference>
<evidence type="ECO:0000259" key="3">
    <source>
        <dbReference type="Pfam" id="PF01855"/>
    </source>
</evidence>
<dbReference type="Pfam" id="PF17147">
    <property type="entry name" value="PFOR_II"/>
    <property type="match status" value="1"/>
</dbReference>
<keyword evidence="2" id="KW-0560">Oxidoreductase</keyword>
<keyword evidence="5" id="KW-0670">Pyruvate</keyword>
<dbReference type="PANTHER" id="PTHR32154">
    <property type="entry name" value="PYRUVATE-FLAVODOXIN OXIDOREDUCTASE-RELATED"/>
    <property type="match status" value="1"/>
</dbReference>
<evidence type="ECO:0000313" key="5">
    <source>
        <dbReference type="EMBL" id="RZN57848.1"/>
    </source>
</evidence>
<dbReference type="Gene3D" id="3.40.50.970">
    <property type="match status" value="1"/>
</dbReference>
<dbReference type="AlphaFoldDB" id="A0A520KH07"/>
<comment type="caution">
    <text evidence="5">The sequence shown here is derived from an EMBL/GenBank/DDBJ whole genome shotgun (WGS) entry which is preliminary data.</text>
</comment>
<accession>A0A520KH07</accession>
<dbReference type="GO" id="GO:0006979">
    <property type="term" value="P:response to oxidative stress"/>
    <property type="evidence" value="ECO:0007669"/>
    <property type="project" value="TreeGrafter"/>
</dbReference>
<dbReference type="EMBL" id="RXIH01000001">
    <property type="protein sequence ID" value="RZN57848.1"/>
    <property type="molecule type" value="Genomic_DNA"/>
</dbReference>
<dbReference type="GO" id="GO:0016903">
    <property type="term" value="F:oxidoreductase activity, acting on the aldehyde or oxo group of donors"/>
    <property type="evidence" value="ECO:0007669"/>
    <property type="project" value="UniProtKB-ARBA"/>
</dbReference>
<name>A0A520KH07_9CREN</name>
<dbReference type="SUPFAM" id="SSF52922">
    <property type="entry name" value="TK C-terminal domain-like"/>
    <property type="match status" value="1"/>
</dbReference>
<dbReference type="GO" id="GO:0019752">
    <property type="term" value="P:carboxylic acid metabolic process"/>
    <property type="evidence" value="ECO:0007669"/>
    <property type="project" value="UniProtKB-ARBA"/>
</dbReference>
<dbReference type="Proteomes" id="UP000317265">
    <property type="component" value="Unassembled WGS sequence"/>
</dbReference>
<comment type="subunit">
    <text evidence="1">Heterotetramer of one alpha, one beta, one delta and one gamma chain.</text>
</comment>
<dbReference type="CDD" id="cd07034">
    <property type="entry name" value="TPP_PYR_PFOR_IOR-alpha_like"/>
    <property type="match status" value="1"/>
</dbReference>
<gene>
    <name evidence="5" type="primary">porA</name>
    <name evidence="6" type="ORF">DSO09_05475</name>
    <name evidence="5" type="ORF">EF809_00110</name>
</gene>
<organism evidence="5 7">
    <name type="scientific">Thermoproteota archaeon</name>
    <dbReference type="NCBI Taxonomy" id="2056631"/>
    <lineage>
        <taxon>Archaea</taxon>
        <taxon>Thermoproteota</taxon>
    </lineage>
</organism>
<dbReference type="FunFam" id="3.40.50.920:FF:000010">
    <property type="entry name" value="Pyruvate ferredoxin oxidoreductase, alpha subunit"/>
    <property type="match status" value="1"/>
</dbReference>
<reference evidence="5 7" key="2">
    <citation type="journal article" date="2019" name="Nat. Microbiol.">
        <title>Wide diversity of methane and short-chain alkane metabolisms in uncultured archaea.</title>
        <authorList>
            <person name="Borrel G."/>
            <person name="Adam P.S."/>
            <person name="McKay L.J."/>
            <person name="Chen L.X."/>
            <person name="Sierra-Garcia I.N."/>
            <person name="Sieber C.M."/>
            <person name="Letourneur Q."/>
            <person name="Ghozlane A."/>
            <person name="Andersen G.L."/>
            <person name="Li W.J."/>
            <person name="Hallam S.J."/>
            <person name="Muyzer G."/>
            <person name="de Oliveira V.M."/>
            <person name="Inskeep W.P."/>
            <person name="Banfield J.F."/>
            <person name="Gribaldo S."/>
        </authorList>
    </citation>
    <scope>NUCLEOTIDE SEQUENCE [LARGE SCALE GENOMIC DNA]</scope>
    <source>
        <strain evidence="5">Verst-YHS</strain>
    </source>
</reference>
<reference evidence="6 8" key="1">
    <citation type="journal article" date="2019" name="Nat. Microbiol.">
        <title>Expanding anaerobic alkane metabolism in the domain of Archaea.</title>
        <authorList>
            <person name="Wang Y."/>
            <person name="Wegener G."/>
            <person name="Hou J."/>
            <person name="Wang F."/>
            <person name="Xiao X."/>
        </authorList>
    </citation>
    <scope>NUCLEOTIDE SEQUENCE [LARGE SCALE GENOMIC DNA]</scope>
    <source>
        <strain evidence="6">WYZ-LMO11</strain>
    </source>
</reference>
<sequence>MKRVALSGNYAVAYAVKMADVDFVAAYPITPQTPIVEKISEFIANGELEAEYVNVESEHSAISACVGASLTGARVFTATSSQGLAYMHEVLFMASSLRTPIVMANVNRALSHPLNIWNDHSDAMPERDCGWIQFWVESAQEAFDTTIQAFKIAEEVLLPVMVNLDGFILSHVYEAVELPDEELVRDYIPSKPLINRVSPKLSYTIGVVGPPEYYFEMKYQVLEAIERSRNNINNVNKEFSKIFGRKYGNINNYMMEDAKYALITMGAVTGTAKFVVNELRKKGEKVGLISIRCFRPFPMDEVIKLLEDVKGVGVLDRALTPGGPGHPLYTDICCALYNAKNKPIIQSFVGGLGGRDILVDDFIKMFEIVKEVSEEGRPKPCVYIGLRG</sequence>
<dbReference type="Proteomes" id="UP000316080">
    <property type="component" value="Unassembled WGS sequence"/>
</dbReference>
<dbReference type="InterPro" id="IPR009014">
    <property type="entry name" value="Transketo_C/PFOR_II"/>
</dbReference>
<evidence type="ECO:0000256" key="1">
    <source>
        <dbReference type="ARBA" id="ARBA00011595"/>
    </source>
</evidence>
<dbReference type="InterPro" id="IPR050722">
    <property type="entry name" value="Pyruvate:ferred/Flavod_OxRd"/>
</dbReference>
<feature type="domain" description="Pyruvate flavodoxin/ferredoxin oxidoreductase pyrimidine binding" evidence="3">
    <location>
        <begin position="15"/>
        <end position="236"/>
    </location>
</feature>
<dbReference type="EMBL" id="QNVI01000061">
    <property type="protein sequence ID" value="TDA37956.1"/>
    <property type="molecule type" value="Genomic_DNA"/>
</dbReference>
<evidence type="ECO:0000313" key="6">
    <source>
        <dbReference type="EMBL" id="TDA37956.1"/>
    </source>
</evidence>
<dbReference type="Pfam" id="PF01855">
    <property type="entry name" value="POR_N"/>
    <property type="match status" value="1"/>
</dbReference>
<dbReference type="InterPro" id="IPR033412">
    <property type="entry name" value="PFOR_II"/>
</dbReference>